<evidence type="ECO:0008006" key="3">
    <source>
        <dbReference type="Google" id="ProtNLM"/>
    </source>
</evidence>
<dbReference type="Proteomes" id="UP001337723">
    <property type="component" value="Chromosome"/>
</dbReference>
<evidence type="ECO:0000313" key="2">
    <source>
        <dbReference type="Proteomes" id="UP001337723"/>
    </source>
</evidence>
<protein>
    <recommendedName>
        <fullName evidence="3">Sulfotransferase family protein</fullName>
    </recommendedName>
</protein>
<reference evidence="1 2" key="1">
    <citation type="submission" date="2023-01" db="EMBL/GenBank/DDBJ databases">
        <title>Complete genome sequence of Roseicyclus marinus strain Dej080120_10.</title>
        <authorList>
            <person name="Ueki S."/>
            <person name="Maruyama F."/>
        </authorList>
    </citation>
    <scope>NUCLEOTIDE SEQUENCE [LARGE SCALE GENOMIC DNA]</scope>
    <source>
        <strain evidence="1 2">Dej080120_10</strain>
    </source>
</reference>
<evidence type="ECO:0000313" key="1">
    <source>
        <dbReference type="EMBL" id="BDW86591.1"/>
    </source>
</evidence>
<organism evidence="1 2">
    <name type="scientific">Roseicyclus marinus</name>
    <dbReference type="NCBI Taxonomy" id="2161673"/>
    <lineage>
        <taxon>Bacteria</taxon>
        <taxon>Pseudomonadati</taxon>
        <taxon>Pseudomonadota</taxon>
        <taxon>Alphaproteobacteria</taxon>
        <taxon>Rhodobacterales</taxon>
        <taxon>Roseobacteraceae</taxon>
        <taxon>Roseicyclus</taxon>
    </lineage>
</organism>
<dbReference type="KEGG" id="rmai:MACH21_27680"/>
<dbReference type="EMBL" id="AP027266">
    <property type="protein sequence ID" value="BDW86591.1"/>
    <property type="molecule type" value="Genomic_DNA"/>
</dbReference>
<dbReference type="Gene3D" id="3.40.50.300">
    <property type="entry name" value="P-loop containing nucleotide triphosphate hydrolases"/>
    <property type="match status" value="1"/>
</dbReference>
<keyword evidence="2" id="KW-1185">Reference proteome</keyword>
<name>A0AA48HUZ7_9RHOB</name>
<accession>A0AA48HUZ7</accession>
<dbReference type="AlphaFoldDB" id="A0AA48HUZ7"/>
<gene>
    <name evidence="1" type="ORF">MACH21_27680</name>
</gene>
<dbReference type="InterPro" id="IPR027417">
    <property type="entry name" value="P-loop_NTPase"/>
</dbReference>
<sequence length="269" mass="31491">MKAGTTWLYDVLNRHPEVHFSHEKEIHFFYAQALRPGLLSDRARMRRAKGYLAFDPEISHARVLQRRVRWTANWLANPIDDAWFNGLFLHKDSARWIADFSNLNALLPAETWRDIHARTRKLRVIYTLREPIDRLWSHVRFHLKMQGKSHLLDEFSVDELFTHIKDGDYLEHTDYVAAIMRMREGLPQECLRIDFFDRVSSDPRGFVADIESFLELTPQALPDDIVSRVVNPSPPRPLPAGLAERLEPFVEAQREGLRRLGLVLPDHWG</sequence>
<dbReference type="SUPFAM" id="SSF52540">
    <property type="entry name" value="P-loop containing nucleoside triphosphate hydrolases"/>
    <property type="match status" value="1"/>
</dbReference>
<dbReference type="Pfam" id="PF13469">
    <property type="entry name" value="Sulfotransfer_3"/>
    <property type="match status" value="1"/>
</dbReference>
<proteinExistence type="predicted"/>